<gene>
    <name evidence="1" type="ORF">Q75_15765</name>
</gene>
<accession>A0A147K4U7</accession>
<dbReference type="PATRIC" id="fig|1150625.3.peg.3295"/>
<dbReference type="Proteomes" id="UP000074108">
    <property type="component" value="Unassembled WGS sequence"/>
</dbReference>
<name>A0A147K4U7_9BACI</name>
<dbReference type="EMBL" id="LDYG01000051">
    <property type="protein sequence ID" value="KUP04444.1"/>
    <property type="molecule type" value="Genomic_DNA"/>
</dbReference>
<evidence type="ECO:0000313" key="1">
    <source>
        <dbReference type="EMBL" id="KUP04444.1"/>
    </source>
</evidence>
<proteinExistence type="predicted"/>
<feature type="non-terminal residue" evidence="1">
    <location>
        <position position="88"/>
    </location>
</feature>
<evidence type="ECO:0000313" key="2">
    <source>
        <dbReference type="Proteomes" id="UP000074108"/>
    </source>
</evidence>
<protein>
    <submittedName>
        <fullName evidence="1">Uncharacterized protein</fullName>
    </submittedName>
</protein>
<comment type="caution">
    <text evidence="1">The sequence shown here is derived from an EMBL/GenBank/DDBJ whole genome shotgun (WGS) entry which is preliminary data.</text>
</comment>
<reference evidence="1 2" key="1">
    <citation type="journal article" date="2016" name="Front. Microbiol.">
        <title>Microevolution Analysis of Bacillus coahuilensis Unveils Differences in Phosphorus Acquisition Strategies and Their Regulation.</title>
        <authorList>
            <person name="Gomez-Lunar Z."/>
            <person name="Hernandez-Gonzalez I."/>
            <person name="Rodriguez-Torres M.D."/>
            <person name="Souza V."/>
            <person name="Olmedo-Alvarez G."/>
        </authorList>
    </citation>
    <scope>NUCLEOTIDE SEQUENCE [LARGE SCALE GENOMIC DNA]</scope>
    <source>
        <strain evidence="2">p1.1.43</strain>
    </source>
</reference>
<keyword evidence="2" id="KW-1185">Reference proteome</keyword>
<dbReference type="AlphaFoldDB" id="A0A147K4U7"/>
<organism evidence="1 2">
    <name type="scientific">Bacillus coahuilensis p1.1.43</name>
    <dbReference type="NCBI Taxonomy" id="1150625"/>
    <lineage>
        <taxon>Bacteria</taxon>
        <taxon>Bacillati</taxon>
        <taxon>Bacillota</taxon>
        <taxon>Bacilli</taxon>
        <taxon>Bacillales</taxon>
        <taxon>Bacillaceae</taxon>
        <taxon>Bacillus</taxon>
    </lineage>
</organism>
<sequence>MNNDRNFARSSSIFITKKLGLSGLLNDKLPIDVFVNFDLSQSDHFKSEPLLPELLPYMRDAWGFRGGPEGATPLNSLAPHSYLLLYGT</sequence>